<evidence type="ECO:0000313" key="8">
    <source>
        <dbReference type="EMBL" id="KAB3533612.1"/>
    </source>
</evidence>
<evidence type="ECO:0000256" key="4">
    <source>
        <dbReference type="ARBA" id="ARBA00022759"/>
    </source>
</evidence>
<keyword evidence="4 6" id="KW-0255">Endonuclease</keyword>
<dbReference type="SMART" id="SM00535">
    <property type="entry name" value="RIBOc"/>
    <property type="match status" value="1"/>
</dbReference>
<organism evidence="8 9">
    <name type="scientific">Alkaliphilus pronyensis</name>
    <dbReference type="NCBI Taxonomy" id="1482732"/>
    <lineage>
        <taxon>Bacteria</taxon>
        <taxon>Bacillati</taxon>
        <taxon>Bacillota</taxon>
        <taxon>Clostridia</taxon>
        <taxon>Peptostreptococcales</taxon>
        <taxon>Natronincolaceae</taxon>
        <taxon>Alkaliphilus</taxon>
    </lineage>
</organism>
<keyword evidence="3 6" id="KW-0540">Nuclease</keyword>
<dbReference type="InterPro" id="IPR000999">
    <property type="entry name" value="RNase_III_dom"/>
</dbReference>
<dbReference type="Gene3D" id="1.10.1520.10">
    <property type="entry name" value="Ribonuclease III domain"/>
    <property type="match status" value="1"/>
</dbReference>
<reference evidence="8 9" key="1">
    <citation type="submission" date="2019-10" db="EMBL/GenBank/DDBJ databases">
        <title>Alkaliphilus serpentinus sp. nov. and Alkaliphilus pronyensis sp. nov., two novel anaerobic alkaliphilic species isolated from the serpentinized-hosted hydrothermal field of the Prony Bay (New Caledonia).</title>
        <authorList>
            <person name="Postec A."/>
        </authorList>
    </citation>
    <scope>NUCLEOTIDE SEQUENCE [LARGE SCALE GENOMIC DNA]</scope>
    <source>
        <strain evidence="8 9">LacV</strain>
    </source>
</reference>
<dbReference type="EMBL" id="WBZC01000039">
    <property type="protein sequence ID" value="KAB3533612.1"/>
    <property type="molecule type" value="Genomic_DNA"/>
</dbReference>
<keyword evidence="6" id="KW-0963">Cytoplasm</keyword>
<protein>
    <recommendedName>
        <fullName evidence="6">Mini-ribonuclease 3</fullName>
        <shortName evidence="6">Mini-3</shortName>
        <shortName evidence="6">Mini-RNase 3</shortName>
        <ecNumber evidence="6">3.1.26.-</ecNumber>
    </recommendedName>
    <alternativeName>
        <fullName evidence="6">Mini-RNase III</fullName>
        <shortName evidence="6">Mini-III</shortName>
    </alternativeName>
</protein>
<comment type="subcellular location">
    <subcellularLocation>
        <location evidence="6">Cytoplasm</location>
    </subcellularLocation>
</comment>
<dbReference type="GO" id="GO:0019843">
    <property type="term" value="F:rRNA binding"/>
    <property type="evidence" value="ECO:0007669"/>
    <property type="project" value="UniProtKB-UniRule"/>
</dbReference>
<feature type="active site" evidence="6">
    <location>
        <position position="33"/>
    </location>
</feature>
<evidence type="ECO:0000256" key="5">
    <source>
        <dbReference type="ARBA" id="ARBA00022801"/>
    </source>
</evidence>
<dbReference type="PIRSF" id="PIRSF005520">
    <property type="entry name" value="UCP005520"/>
    <property type="match status" value="1"/>
</dbReference>
<dbReference type="Proteomes" id="UP000432715">
    <property type="component" value="Unassembled WGS sequence"/>
</dbReference>
<sequence>MDNFFSLIKSPKTINSERDVRMMAPLVLAYIGDAIFEIYVRNHIIATSNTSVNIMHKRATKYVKAKSQAIIVHALENQLEEDEWQVVKKGRNQKTATSPKNAELIDYKYATGFEALLGYLFYLGKHDRLIEILEKSVVIIEKELSIKGN</sequence>
<proteinExistence type="inferred from homology"/>
<dbReference type="InterPro" id="IPR008226">
    <property type="entry name" value="Mini3_fam"/>
</dbReference>
<keyword evidence="9" id="KW-1185">Reference proteome</keyword>
<keyword evidence="5 6" id="KW-0378">Hydrolase</keyword>
<dbReference type="InterPro" id="IPR036389">
    <property type="entry name" value="RNase_III_sf"/>
</dbReference>
<feature type="domain" description="RNase III" evidence="7">
    <location>
        <begin position="3"/>
        <end position="145"/>
    </location>
</feature>
<comment type="subunit">
    <text evidence="6">Homodimer.</text>
</comment>
<comment type="function">
    <text evidence="6">Involved in correct processing of both the 5' and 3' ends of 23S rRNA precursor. Processes 30S rRNA precursor transcript even in absence of ribonuclease 3 (Rnc); Rnc processes 30S rRNA into smaller rRNA precursors.</text>
</comment>
<keyword evidence="6" id="KW-0694">RNA-binding</keyword>
<comment type="caution">
    <text evidence="8">The sequence shown here is derived from an EMBL/GenBank/DDBJ whole genome shotgun (WGS) entry which is preliminary data.</text>
</comment>
<keyword evidence="6" id="KW-0699">rRNA-binding</keyword>
<accession>A0A6I0F065</accession>
<dbReference type="GO" id="GO:0005737">
    <property type="term" value="C:cytoplasm"/>
    <property type="evidence" value="ECO:0007669"/>
    <property type="project" value="UniProtKB-SubCell"/>
</dbReference>
<dbReference type="HAMAP" id="MF_01468">
    <property type="entry name" value="RNase_Mini_III"/>
    <property type="match status" value="1"/>
</dbReference>
<evidence type="ECO:0000256" key="1">
    <source>
        <dbReference type="ARBA" id="ARBA00022517"/>
    </source>
</evidence>
<keyword evidence="6" id="KW-0460">Magnesium</keyword>
<dbReference type="PANTHER" id="PTHR34276">
    <property type="entry name" value="MINI-RIBONUCLEASE 3"/>
    <property type="match status" value="1"/>
</dbReference>
<comment type="similarity">
    <text evidence="6">Belongs to the MrnC RNase family.</text>
</comment>
<dbReference type="GO" id="GO:0004525">
    <property type="term" value="F:ribonuclease III activity"/>
    <property type="evidence" value="ECO:0007669"/>
    <property type="project" value="InterPro"/>
</dbReference>
<keyword evidence="2 6" id="KW-0698">rRNA processing</keyword>
<dbReference type="AlphaFoldDB" id="A0A6I0F065"/>
<dbReference type="GO" id="GO:0006364">
    <property type="term" value="P:rRNA processing"/>
    <property type="evidence" value="ECO:0007669"/>
    <property type="project" value="UniProtKB-UniRule"/>
</dbReference>
<dbReference type="Pfam" id="PF00636">
    <property type="entry name" value="Ribonuclease_3"/>
    <property type="match status" value="1"/>
</dbReference>
<evidence type="ECO:0000256" key="2">
    <source>
        <dbReference type="ARBA" id="ARBA00022552"/>
    </source>
</evidence>
<evidence type="ECO:0000259" key="7">
    <source>
        <dbReference type="SMART" id="SM00535"/>
    </source>
</evidence>
<evidence type="ECO:0000313" key="9">
    <source>
        <dbReference type="Proteomes" id="UP000432715"/>
    </source>
</evidence>
<gene>
    <name evidence="6" type="primary">mrnC</name>
    <name evidence="8" type="ORF">F8154_10595</name>
</gene>
<dbReference type="OrthoDB" id="46571at2"/>
<keyword evidence="1 6" id="KW-0690">Ribosome biogenesis</keyword>
<evidence type="ECO:0000256" key="6">
    <source>
        <dbReference type="HAMAP-Rule" id="MF_01468"/>
    </source>
</evidence>
<dbReference type="EC" id="3.1.26.-" evidence="6"/>
<name>A0A6I0F065_9FIRM</name>
<evidence type="ECO:0000256" key="3">
    <source>
        <dbReference type="ARBA" id="ARBA00022722"/>
    </source>
</evidence>
<dbReference type="SUPFAM" id="SSF69065">
    <property type="entry name" value="RNase III domain-like"/>
    <property type="match status" value="1"/>
</dbReference>
<dbReference type="PANTHER" id="PTHR34276:SF1">
    <property type="entry name" value="MINI-RIBONUCLEASE 3"/>
    <property type="match status" value="1"/>
</dbReference>
<comment type="cofactor">
    <cofactor evidence="6">
        <name>Mg(2+)</name>
        <dbReference type="ChEBI" id="CHEBI:18420"/>
    </cofactor>
</comment>